<feature type="compositionally biased region" description="Low complexity" evidence="1">
    <location>
        <begin position="116"/>
        <end position="125"/>
    </location>
</feature>
<dbReference type="EMBL" id="KC117377">
    <property type="protein sequence ID" value="AGC34490.1"/>
    <property type="molecule type" value="Genomic_DNA"/>
</dbReference>
<dbReference type="RefSeq" id="YP_007379026.1">
    <property type="nucleotide sequence ID" value="NC_020158.1"/>
</dbReference>
<dbReference type="Proteomes" id="UP000011137">
    <property type="component" value="Segment"/>
</dbReference>
<gene>
    <name evidence="2" type="primary">121</name>
    <name evidence="2" type="ORF">HVTV1_121</name>
</gene>
<keyword evidence="3" id="KW-1185">Reference proteome</keyword>
<dbReference type="OrthoDB" id="22668at10239"/>
<protein>
    <submittedName>
        <fullName evidence="2">Uncharacterized protein</fullName>
    </submittedName>
</protein>
<dbReference type="GeneID" id="14477362"/>
<name>L7TKI1_9CAUD</name>
<evidence type="ECO:0000313" key="3">
    <source>
        <dbReference type="Proteomes" id="UP000011137"/>
    </source>
</evidence>
<evidence type="ECO:0000313" key="2">
    <source>
        <dbReference type="EMBL" id="AGC34490.1"/>
    </source>
</evidence>
<feature type="region of interest" description="Disordered" evidence="1">
    <location>
        <begin position="94"/>
        <end position="125"/>
    </location>
</feature>
<reference evidence="2 3" key="1">
    <citation type="journal article" date="2013" name="J. Virol.">
        <title>Insights into head-tailed viruses infecting extremely halophilic archaea.</title>
        <authorList>
            <person name="Pietila M.K."/>
            <person name="Laurinmaki P."/>
            <person name="Russell D.A."/>
            <person name="Ko C.C."/>
            <person name="Jacobs-Sera D."/>
            <person name="Butcher S.J."/>
            <person name="Bamford D.H."/>
            <person name="Hendrix R.W."/>
        </authorList>
    </citation>
    <scope>NUCLEOTIDE SEQUENCE [LARGE SCALE GENOMIC DNA]</scope>
</reference>
<proteinExistence type="predicted"/>
<organism evidence="2 3">
    <name type="scientific">Haloarcula vallismortis tailed virus 1</name>
    <dbReference type="NCBI Taxonomy" id="1262528"/>
    <lineage>
        <taxon>Viruses</taxon>
        <taxon>Duplodnaviria</taxon>
        <taxon>Heunggongvirae</taxon>
        <taxon>Uroviricota</taxon>
        <taxon>Caudoviricetes</taxon>
        <taxon>Thumleimavirales</taxon>
        <taxon>Druskaviridae</taxon>
        <taxon>Tredecimvirus</taxon>
        <taxon>Tredecimvirus thailandense</taxon>
        <taxon>Tredecimvirus HVTV1</taxon>
    </lineage>
</organism>
<evidence type="ECO:0000256" key="1">
    <source>
        <dbReference type="SAM" id="MobiDB-lite"/>
    </source>
</evidence>
<feature type="compositionally biased region" description="Acidic residues" evidence="1">
    <location>
        <begin position="102"/>
        <end position="115"/>
    </location>
</feature>
<sequence>MKVAKVRFTAGARVHTHRVPSTRQKYTFQHYTGRENWVPVEAVEDAAYFDEHESFAVEWTPAGLLARATSGAAGSVKEALKALDYRDKQKLAQERGIKANQSEEELEAELSEAADELAQQLQHQR</sequence>
<dbReference type="KEGG" id="vg:14477362"/>
<accession>L7TKI1</accession>